<feature type="transmembrane region" description="Helical" evidence="1">
    <location>
        <begin position="390"/>
        <end position="407"/>
    </location>
</feature>
<accession>A0A3A9JQ48</accession>
<feature type="transmembrane region" description="Helical" evidence="1">
    <location>
        <begin position="315"/>
        <end position="343"/>
    </location>
</feature>
<dbReference type="Proteomes" id="UP000274097">
    <property type="component" value="Unassembled WGS sequence"/>
</dbReference>
<evidence type="ECO:0000313" key="6">
    <source>
        <dbReference type="Proteomes" id="UP000278036"/>
    </source>
</evidence>
<feature type="transmembrane region" description="Helical" evidence="1">
    <location>
        <begin position="465"/>
        <end position="486"/>
    </location>
</feature>
<feature type="transmembrane region" description="Helical" evidence="1">
    <location>
        <begin position="202"/>
        <end position="222"/>
    </location>
</feature>
<keyword evidence="5" id="KW-1185">Reference proteome</keyword>
<dbReference type="RefSeq" id="WP_120636560.1">
    <property type="nucleotide sequence ID" value="NZ_RAQU01000007.1"/>
</dbReference>
<feature type="domain" description="DUF112" evidence="2">
    <location>
        <begin position="18"/>
        <end position="439"/>
    </location>
</feature>
<dbReference type="Pfam" id="PF01970">
    <property type="entry name" value="TctA"/>
    <property type="match status" value="1"/>
</dbReference>
<feature type="transmembrane region" description="Helical" evidence="1">
    <location>
        <begin position="355"/>
        <end position="378"/>
    </location>
</feature>
<comment type="caution">
    <text evidence="3">The sequence shown here is derived from an EMBL/GenBank/DDBJ whole genome shotgun (WGS) entry which is preliminary data.</text>
</comment>
<evidence type="ECO:0000313" key="4">
    <source>
        <dbReference type="EMBL" id="RMI19842.1"/>
    </source>
</evidence>
<dbReference type="PANTHER" id="PTHR35342">
    <property type="entry name" value="TRICARBOXYLIC TRANSPORT PROTEIN"/>
    <property type="match status" value="1"/>
</dbReference>
<keyword evidence="1" id="KW-0812">Transmembrane</keyword>
<reference evidence="3 6" key="1">
    <citation type="submission" date="2018-09" db="EMBL/GenBank/DDBJ databases">
        <title>Roseomonas sp. nov., isolated from feces of Tibetan antelopes in the Qinghai-Tibet plateau, China.</title>
        <authorList>
            <person name="Tian Z."/>
        </authorList>
    </citation>
    <scope>NUCLEOTIDE SEQUENCE [LARGE SCALE GENOMIC DNA]</scope>
    <source>
        <strain evidence="4 5">Z23</strain>
        <strain evidence="3 6">Z24</strain>
    </source>
</reference>
<feature type="transmembrane region" description="Helical" evidence="1">
    <location>
        <begin position="106"/>
        <end position="130"/>
    </location>
</feature>
<dbReference type="EMBL" id="RAQU01000007">
    <property type="protein sequence ID" value="RKK05934.1"/>
    <property type="molecule type" value="Genomic_DNA"/>
</dbReference>
<dbReference type="InParanoid" id="A0A3A9JQ48"/>
<keyword evidence="1" id="KW-0472">Membrane</keyword>
<feature type="transmembrane region" description="Helical" evidence="1">
    <location>
        <begin position="12"/>
        <end position="37"/>
    </location>
</feature>
<protein>
    <submittedName>
        <fullName evidence="3">Tripartite tricarboxylate transporter permease</fullName>
    </submittedName>
</protein>
<dbReference type="EMBL" id="RFLX01000015">
    <property type="protein sequence ID" value="RMI19842.1"/>
    <property type="molecule type" value="Genomic_DNA"/>
</dbReference>
<keyword evidence="1" id="KW-1133">Transmembrane helix</keyword>
<evidence type="ECO:0000313" key="3">
    <source>
        <dbReference type="EMBL" id="RKK05934.1"/>
    </source>
</evidence>
<dbReference type="InterPro" id="IPR002823">
    <property type="entry name" value="DUF112_TM"/>
</dbReference>
<feature type="transmembrane region" description="Helical" evidence="1">
    <location>
        <begin position="259"/>
        <end position="282"/>
    </location>
</feature>
<dbReference type="AlphaFoldDB" id="A0A3A9JQ48"/>
<gene>
    <name evidence="3" type="ORF">D6Z83_01485</name>
    <name evidence="4" type="ORF">EBE87_18405</name>
</gene>
<feature type="transmembrane region" description="Helical" evidence="1">
    <location>
        <begin position="136"/>
        <end position="157"/>
    </location>
</feature>
<name>A0A3A9JQ48_9PROT</name>
<feature type="transmembrane region" description="Helical" evidence="1">
    <location>
        <begin position="57"/>
        <end position="79"/>
    </location>
</feature>
<dbReference type="PANTHER" id="PTHR35342:SF5">
    <property type="entry name" value="TRICARBOXYLIC TRANSPORT PROTEIN"/>
    <property type="match status" value="1"/>
</dbReference>
<proteinExistence type="predicted"/>
<feature type="transmembrane region" description="Helical" evidence="1">
    <location>
        <begin position="414"/>
        <end position="432"/>
    </location>
</feature>
<feature type="transmembrane region" description="Helical" evidence="1">
    <location>
        <begin position="164"/>
        <end position="182"/>
    </location>
</feature>
<dbReference type="OrthoDB" id="7256204at2"/>
<organism evidence="3 6">
    <name type="scientific">Teichococcus wenyumeiae</name>
    <dbReference type="NCBI Taxonomy" id="2478470"/>
    <lineage>
        <taxon>Bacteria</taxon>
        <taxon>Pseudomonadati</taxon>
        <taxon>Pseudomonadota</taxon>
        <taxon>Alphaproteobacteria</taxon>
        <taxon>Acetobacterales</taxon>
        <taxon>Roseomonadaceae</taxon>
        <taxon>Roseomonas</taxon>
    </lineage>
</organism>
<sequence length="500" mass="51609">MIDGLMQGFAVLLTFQNLSLCLLGAVLGTLVGVLPGLGPATTIALLLPISLKLDPTGAIILLAGIYYGVAYGGTITSVLMRIPGEASSVVTCIDGYAMAKNGRAGAALGIAAIGSFIAGTVGVLGVMLLSPPLAEIVIAFGPWEYAALMLAGLSMIAFFAASGVARAALMALIGLFLGSVGLDPMAGTPRFTFGVPALVDGINIAPLALGLFGLSELLFLALSGDGKPEILRAPSGMLGFMPNRQEWKRSAGPIARGSVLGFLVGLLPGGGAVLASFLSYAVEKRLTKYPHEFGKGAIEGVAGPESANNSGTAGAFIPLLTLGIPSNAVTALLLGALLVHGVQPGPMILERQPELYWGVIASMYLGNFILVVLNLPFVGLFVRALEVPRRFMATSILLICVIGTWSTGLNHFDVLLAAIFGIVGFLLRRAGFDLGPLILAYVLGPTLERSLRQALLISDGDLMDVVNHPIALGFLIVAALVLLSAVTMRKRPAVVQDGGS</sequence>
<evidence type="ECO:0000313" key="5">
    <source>
        <dbReference type="Proteomes" id="UP000274097"/>
    </source>
</evidence>
<evidence type="ECO:0000256" key="1">
    <source>
        <dbReference type="SAM" id="Phobius"/>
    </source>
</evidence>
<dbReference type="Proteomes" id="UP000278036">
    <property type="component" value="Unassembled WGS sequence"/>
</dbReference>
<evidence type="ECO:0000259" key="2">
    <source>
        <dbReference type="Pfam" id="PF01970"/>
    </source>
</evidence>